<protein>
    <submittedName>
        <fullName evidence="3">Methylated-DNA--protein-cysteine methyltransferase</fullName>
    </submittedName>
</protein>
<dbReference type="KEGG" id="rri:A1G_04795"/>
<reference evidence="4" key="1">
    <citation type="submission" date="2007-09" db="EMBL/GenBank/DDBJ databases">
        <title>Complete genome sequence of Rickettsia rickettsii.</title>
        <authorList>
            <person name="Madan A."/>
            <person name="Fahey J."/>
            <person name="Helton E."/>
            <person name="Ketteman M."/>
            <person name="Madan A."/>
            <person name="Rodrigues S."/>
            <person name="Sanchez A."/>
            <person name="Dasch G."/>
            <person name="Eremeeva M."/>
        </authorList>
    </citation>
    <scope>NUCLEOTIDE SEQUENCE [LARGE SCALE GENOMIC DNA]</scope>
    <source>
        <strain evidence="4">Sheila Smith</strain>
    </source>
</reference>
<dbReference type="PANTHER" id="PTHR10815:SF13">
    <property type="entry name" value="METHYLATED-DNA--PROTEIN-CYSTEINE METHYLTRANSFERASE"/>
    <property type="match status" value="1"/>
</dbReference>
<evidence type="ECO:0000256" key="1">
    <source>
        <dbReference type="ARBA" id="ARBA00022763"/>
    </source>
</evidence>
<keyword evidence="1" id="KW-0227">DNA damage</keyword>
<sequence length="52" mass="5920">MVWQELINIPYGETRSYLNQAKVLGKPNSYRAVANANGMNQLAIIVPCHRIY</sequence>
<dbReference type="HOGENOM" id="CLU_3084266_0_0_5"/>
<proteinExistence type="predicted"/>
<dbReference type="InterPro" id="IPR036388">
    <property type="entry name" value="WH-like_DNA-bd_sf"/>
</dbReference>
<dbReference type="PANTHER" id="PTHR10815">
    <property type="entry name" value="METHYLATED-DNA--PROTEIN-CYSTEINE METHYLTRANSFERASE"/>
    <property type="match status" value="1"/>
</dbReference>
<dbReference type="InterPro" id="IPR036217">
    <property type="entry name" value="MethylDNA_cys_MeTrfase_DNAb"/>
</dbReference>
<evidence type="ECO:0000313" key="4">
    <source>
        <dbReference type="Proteomes" id="UP000006832"/>
    </source>
</evidence>
<evidence type="ECO:0000259" key="2">
    <source>
        <dbReference type="Pfam" id="PF01035"/>
    </source>
</evidence>
<dbReference type="InterPro" id="IPR014048">
    <property type="entry name" value="MethylDNA_cys_MeTrfase_DNA-bd"/>
</dbReference>
<dbReference type="EMBL" id="CP000848">
    <property type="protein sequence ID" value="ABV76459.1"/>
    <property type="molecule type" value="Genomic_DNA"/>
</dbReference>
<accession>A0A0H3AYP0</accession>
<evidence type="ECO:0000313" key="3">
    <source>
        <dbReference type="EMBL" id="ABV76459.1"/>
    </source>
</evidence>
<organism evidence="3 4">
    <name type="scientific">Rickettsia rickettsii (strain Sheila Smith)</name>
    <dbReference type="NCBI Taxonomy" id="392021"/>
    <lineage>
        <taxon>Bacteria</taxon>
        <taxon>Pseudomonadati</taxon>
        <taxon>Pseudomonadota</taxon>
        <taxon>Alphaproteobacteria</taxon>
        <taxon>Rickettsiales</taxon>
        <taxon>Rickettsiaceae</taxon>
        <taxon>Rickettsieae</taxon>
        <taxon>Rickettsia</taxon>
        <taxon>spotted fever group</taxon>
    </lineage>
</organism>
<dbReference type="GO" id="GO:0008168">
    <property type="term" value="F:methyltransferase activity"/>
    <property type="evidence" value="ECO:0007669"/>
    <property type="project" value="UniProtKB-KW"/>
</dbReference>
<dbReference type="Gene3D" id="1.10.10.10">
    <property type="entry name" value="Winged helix-like DNA-binding domain superfamily/Winged helix DNA-binding domain"/>
    <property type="match status" value="1"/>
</dbReference>
<dbReference type="NCBIfam" id="TIGR00589">
    <property type="entry name" value="ogt"/>
    <property type="match status" value="1"/>
</dbReference>
<dbReference type="SUPFAM" id="SSF46767">
    <property type="entry name" value="Methylated DNA-protein cysteine methyltransferase, C-terminal domain"/>
    <property type="match status" value="1"/>
</dbReference>
<keyword evidence="3" id="KW-0489">Methyltransferase</keyword>
<dbReference type="Pfam" id="PF01035">
    <property type="entry name" value="DNA_binding_1"/>
    <property type="match status" value="1"/>
</dbReference>
<keyword evidence="3" id="KW-0808">Transferase</keyword>
<dbReference type="AlphaFoldDB" id="A0A0H3AYP0"/>
<dbReference type="GO" id="GO:0032259">
    <property type="term" value="P:methylation"/>
    <property type="evidence" value="ECO:0007669"/>
    <property type="project" value="UniProtKB-KW"/>
</dbReference>
<dbReference type="Proteomes" id="UP000006832">
    <property type="component" value="Chromosome"/>
</dbReference>
<dbReference type="CDD" id="cd06445">
    <property type="entry name" value="ATase"/>
    <property type="match status" value="1"/>
</dbReference>
<feature type="domain" description="Methylated-DNA-[protein]-cysteine S-methyltransferase DNA binding" evidence="2">
    <location>
        <begin position="2"/>
        <end position="51"/>
    </location>
</feature>
<name>A0A0H3AYP0_RICRS</name>
<dbReference type="GO" id="GO:0006281">
    <property type="term" value="P:DNA repair"/>
    <property type="evidence" value="ECO:0007669"/>
    <property type="project" value="InterPro"/>
</dbReference>
<gene>
    <name evidence="3" type="ordered locus">A1G_04795</name>
</gene>